<dbReference type="EMBL" id="LR796511">
    <property type="protein sequence ID" value="CAB4148984.1"/>
    <property type="molecule type" value="Genomic_DNA"/>
</dbReference>
<evidence type="ECO:0000313" key="2">
    <source>
        <dbReference type="EMBL" id="CAB4167303.1"/>
    </source>
</evidence>
<sequence length="154" mass="17317">MLEMTIVDVVNMKYPGEYDKGNVSFGRDFTGPVFITKWDVPSVPKPSSEELEAMIPELKPQFDLAYLLKAGSAMIMAHLEAVAKERQYQSALHCASYASSTNEQWQQDARAFIKWRDDVWMYAYSELALIQAGDVPVPSVESFMEGLPGISWPS</sequence>
<evidence type="ECO:0000313" key="1">
    <source>
        <dbReference type="EMBL" id="CAB4148984.1"/>
    </source>
</evidence>
<dbReference type="EMBL" id="LR797494">
    <property type="protein sequence ID" value="CAB4220348.1"/>
    <property type="molecule type" value="Genomic_DNA"/>
</dbReference>
<evidence type="ECO:0000313" key="6">
    <source>
        <dbReference type="EMBL" id="CAB4220348.1"/>
    </source>
</evidence>
<dbReference type="EMBL" id="LR797123">
    <property type="protein sequence ID" value="CAB4188574.1"/>
    <property type="molecule type" value="Genomic_DNA"/>
</dbReference>
<reference evidence="3" key="1">
    <citation type="submission" date="2020-05" db="EMBL/GenBank/DDBJ databases">
        <authorList>
            <person name="Chiriac C."/>
            <person name="Salcher M."/>
            <person name="Ghai R."/>
            <person name="Kavagutti S V."/>
        </authorList>
    </citation>
    <scope>NUCLEOTIDE SEQUENCE</scope>
</reference>
<evidence type="ECO:0000313" key="5">
    <source>
        <dbReference type="EMBL" id="CAB4188574.1"/>
    </source>
</evidence>
<dbReference type="EMBL" id="LR796975">
    <property type="protein sequence ID" value="CAB4179285.1"/>
    <property type="molecule type" value="Genomic_DNA"/>
</dbReference>
<evidence type="ECO:0000313" key="3">
    <source>
        <dbReference type="EMBL" id="CAB4173556.1"/>
    </source>
</evidence>
<gene>
    <name evidence="4" type="ORF">UFOVP1026_52</name>
    <name evidence="5" type="ORF">UFOVP1180_36</name>
    <name evidence="6" type="ORF">UFOVP1629_20</name>
    <name evidence="1" type="ORF">UFOVP527_42</name>
    <name evidence="2" type="ORF">UFOVP855_12</name>
    <name evidence="3" type="ORF">UFOVP954_9</name>
</gene>
<accession>A0A6J5PTY6</accession>
<name>A0A6J5PTY6_9CAUD</name>
<dbReference type="EMBL" id="LR796903">
    <property type="protein sequence ID" value="CAB4173556.1"/>
    <property type="molecule type" value="Genomic_DNA"/>
</dbReference>
<dbReference type="EMBL" id="LR796809">
    <property type="protein sequence ID" value="CAB4167303.1"/>
    <property type="molecule type" value="Genomic_DNA"/>
</dbReference>
<evidence type="ECO:0000313" key="4">
    <source>
        <dbReference type="EMBL" id="CAB4179285.1"/>
    </source>
</evidence>
<protein>
    <submittedName>
        <fullName evidence="3">Uncharacterized protein</fullName>
    </submittedName>
</protein>
<proteinExistence type="predicted"/>
<organism evidence="3">
    <name type="scientific">uncultured Caudovirales phage</name>
    <dbReference type="NCBI Taxonomy" id="2100421"/>
    <lineage>
        <taxon>Viruses</taxon>
        <taxon>Duplodnaviria</taxon>
        <taxon>Heunggongvirae</taxon>
        <taxon>Uroviricota</taxon>
        <taxon>Caudoviricetes</taxon>
        <taxon>Peduoviridae</taxon>
        <taxon>Maltschvirus</taxon>
        <taxon>Maltschvirus maltsch</taxon>
    </lineage>
</organism>